<dbReference type="Proteomes" id="UP000492821">
    <property type="component" value="Unassembled WGS sequence"/>
</dbReference>
<dbReference type="AlphaFoldDB" id="A0A7E4USN4"/>
<dbReference type="WBParaSite" id="Pan_g12355.t1">
    <property type="protein sequence ID" value="Pan_g12355.t1"/>
    <property type="gene ID" value="Pan_g12355"/>
</dbReference>
<protein>
    <submittedName>
        <fullName evidence="3">Methyltransf_21 domain-containing protein</fullName>
    </submittedName>
</protein>
<evidence type="ECO:0000313" key="3">
    <source>
        <dbReference type="WBParaSite" id="Pan_g12355.t1"/>
    </source>
</evidence>
<accession>A0A7E4USN4</accession>
<proteinExistence type="predicted"/>
<evidence type="ECO:0000313" key="2">
    <source>
        <dbReference type="Proteomes" id="UP000492821"/>
    </source>
</evidence>
<keyword evidence="2" id="KW-1185">Reference proteome</keyword>
<reference evidence="3" key="2">
    <citation type="submission" date="2020-10" db="UniProtKB">
        <authorList>
            <consortium name="WormBaseParasite"/>
        </authorList>
    </citation>
    <scope>IDENTIFICATION</scope>
</reference>
<evidence type="ECO:0000259" key="1">
    <source>
        <dbReference type="Pfam" id="PF05050"/>
    </source>
</evidence>
<reference evidence="2" key="1">
    <citation type="journal article" date="2013" name="Genetics">
        <title>The draft genome and transcriptome of Panagrellus redivivus are shaped by the harsh demands of a free-living lifestyle.</title>
        <authorList>
            <person name="Srinivasan J."/>
            <person name="Dillman A.R."/>
            <person name="Macchietto M.G."/>
            <person name="Heikkinen L."/>
            <person name="Lakso M."/>
            <person name="Fracchia K.M."/>
            <person name="Antoshechkin I."/>
            <person name="Mortazavi A."/>
            <person name="Wong G."/>
            <person name="Sternberg P.W."/>
        </authorList>
    </citation>
    <scope>NUCLEOTIDE SEQUENCE [LARGE SCALE GENOMIC DNA]</scope>
    <source>
        <strain evidence="2">MT8872</strain>
    </source>
</reference>
<dbReference type="Gene3D" id="3.40.50.150">
    <property type="entry name" value="Vaccinia Virus protein VP39"/>
    <property type="match status" value="1"/>
</dbReference>
<name>A0A7E4USN4_PANRE</name>
<dbReference type="Pfam" id="PF05050">
    <property type="entry name" value="Methyltransf_21"/>
    <property type="match status" value="1"/>
</dbReference>
<sequence>MKAHSNCTRYVGVDPDPAINRALVEKLGGKFLKHVVAVDDNVGEASLLGKTGYKTVETQRTSLSNVIKEANLTDVIDILLMDIEGAEFEILADMTKNPQKYPTICQINVEIHSPFENGPKGSAIIETLHEMTLQSRYLLLKVTQFKYSKQVFNRCFFINVRDEYCVKKYTNNLFTSI</sequence>
<dbReference type="InterPro" id="IPR029063">
    <property type="entry name" value="SAM-dependent_MTases_sf"/>
</dbReference>
<organism evidence="2 3">
    <name type="scientific">Panagrellus redivivus</name>
    <name type="common">Microworm</name>
    <dbReference type="NCBI Taxonomy" id="6233"/>
    <lineage>
        <taxon>Eukaryota</taxon>
        <taxon>Metazoa</taxon>
        <taxon>Ecdysozoa</taxon>
        <taxon>Nematoda</taxon>
        <taxon>Chromadorea</taxon>
        <taxon>Rhabditida</taxon>
        <taxon>Tylenchina</taxon>
        <taxon>Panagrolaimomorpha</taxon>
        <taxon>Panagrolaimoidea</taxon>
        <taxon>Panagrolaimidae</taxon>
        <taxon>Panagrellus</taxon>
    </lineage>
</organism>
<dbReference type="PANTHER" id="PTHR22989">
    <property type="entry name" value="UNCHARACTERIZED DUF13 C.ELEGANS"/>
    <property type="match status" value="1"/>
</dbReference>
<feature type="domain" description="Methyltransferase FkbM" evidence="1">
    <location>
        <begin position="26"/>
        <end position="131"/>
    </location>
</feature>
<dbReference type="InterPro" id="IPR006342">
    <property type="entry name" value="FkbM_mtfrase"/>
</dbReference>
<dbReference type="PANTHER" id="PTHR22989:SF3">
    <property type="entry name" value="METHYLTRANSFERASE FKBM DOMAIN-CONTAINING PROTEIN"/>
    <property type="match status" value="1"/>
</dbReference>
<dbReference type="SUPFAM" id="SSF53335">
    <property type="entry name" value="S-adenosyl-L-methionine-dependent methyltransferases"/>
    <property type="match status" value="1"/>
</dbReference>